<name>A0A0W0F3G0_MONRR</name>
<dbReference type="EMBL" id="LATX01002359">
    <property type="protein sequence ID" value="KTB30883.1"/>
    <property type="molecule type" value="Genomic_DNA"/>
</dbReference>
<organism evidence="1 2">
    <name type="scientific">Moniliophthora roreri</name>
    <name type="common">Frosty pod rot fungus</name>
    <name type="synonym">Monilia roreri</name>
    <dbReference type="NCBI Taxonomy" id="221103"/>
    <lineage>
        <taxon>Eukaryota</taxon>
        <taxon>Fungi</taxon>
        <taxon>Dikarya</taxon>
        <taxon>Basidiomycota</taxon>
        <taxon>Agaricomycotina</taxon>
        <taxon>Agaricomycetes</taxon>
        <taxon>Agaricomycetidae</taxon>
        <taxon>Agaricales</taxon>
        <taxon>Marasmiineae</taxon>
        <taxon>Marasmiaceae</taxon>
        <taxon>Moniliophthora</taxon>
    </lineage>
</organism>
<dbReference type="AlphaFoldDB" id="A0A0W0F3G0"/>
<dbReference type="Proteomes" id="UP000054988">
    <property type="component" value="Unassembled WGS sequence"/>
</dbReference>
<gene>
    <name evidence="1" type="ORF">WG66_16505</name>
</gene>
<evidence type="ECO:0000313" key="1">
    <source>
        <dbReference type="EMBL" id="KTB30883.1"/>
    </source>
</evidence>
<accession>A0A0W0F3G0</accession>
<comment type="caution">
    <text evidence="1">The sequence shown here is derived from an EMBL/GenBank/DDBJ whole genome shotgun (WGS) entry which is preliminary data.</text>
</comment>
<sequence length="385" mass="43857">MLEDTGKLTEVGRVWGARRIASVACLYGEDKGLESLYVNYSGRDADKAFEKDFEQFSRFRPLIKQEGTCCSTFRFGYNDGHYTPPAPIFYDALVPVIHIFERSGFSGLFGVVSIADDTADFGDLWVDPRTGALRKGPYVGYSFNRTFTAAGFEENVAARGEHHLLPIHAYSDSVFTYLTSVLSTKILVQGINLSSRGSLERVPTEDAVTRLTLLPGTVYIRSCRMVVAKRPGDVKGWYYSLQCVRGVPDAMHQVRMDDSSLRTEFYYELHPVIEWHSFVESWLLQAHRAHSMLNRHGLQEDGWKEFSVLDGFWLELCCINEEISRKSTNKSAYLFIRPNPKPSDYETIWSSWAKQERYFWSLDPFGHEKMAEDVRVSLGPPSRSA</sequence>
<proteinExistence type="predicted"/>
<evidence type="ECO:0000313" key="2">
    <source>
        <dbReference type="Proteomes" id="UP000054988"/>
    </source>
</evidence>
<reference evidence="1 2" key="1">
    <citation type="submission" date="2015-12" db="EMBL/GenBank/DDBJ databases">
        <title>Draft genome sequence of Moniliophthora roreri, the causal agent of frosty pod rot of cacao.</title>
        <authorList>
            <person name="Aime M.C."/>
            <person name="Diaz-Valderrama J.R."/>
            <person name="Kijpornyongpan T."/>
            <person name="Phillips-Mora W."/>
        </authorList>
    </citation>
    <scope>NUCLEOTIDE SEQUENCE [LARGE SCALE GENOMIC DNA]</scope>
    <source>
        <strain evidence="1 2">MCA 2952</strain>
    </source>
</reference>
<protein>
    <submittedName>
        <fullName evidence="1">Uncharacterized protein</fullName>
    </submittedName>
</protein>